<protein>
    <submittedName>
        <fullName evidence="1">Uncharacterized protein</fullName>
    </submittedName>
</protein>
<sequence length="55" mass="6527">ILEAFVKDDSLFVKSCRHLMSQNEKVVTMPQFEFRNICDTKLESIEKRICSYKQV</sequence>
<feature type="non-terminal residue" evidence="1">
    <location>
        <position position="1"/>
    </location>
</feature>
<accession>A0ABD0QI54</accession>
<evidence type="ECO:0000313" key="2">
    <source>
        <dbReference type="Proteomes" id="UP001529510"/>
    </source>
</evidence>
<evidence type="ECO:0000313" key="1">
    <source>
        <dbReference type="EMBL" id="KAL0185917.1"/>
    </source>
</evidence>
<name>A0ABD0QI54_CIRMR</name>
<organism evidence="1 2">
    <name type="scientific">Cirrhinus mrigala</name>
    <name type="common">Mrigala</name>
    <dbReference type="NCBI Taxonomy" id="683832"/>
    <lineage>
        <taxon>Eukaryota</taxon>
        <taxon>Metazoa</taxon>
        <taxon>Chordata</taxon>
        <taxon>Craniata</taxon>
        <taxon>Vertebrata</taxon>
        <taxon>Euteleostomi</taxon>
        <taxon>Actinopterygii</taxon>
        <taxon>Neopterygii</taxon>
        <taxon>Teleostei</taxon>
        <taxon>Ostariophysi</taxon>
        <taxon>Cypriniformes</taxon>
        <taxon>Cyprinidae</taxon>
        <taxon>Labeoninae</taxon>
        <taxon>Labeonini</taxon>
        <taxon>Cirrhinus</taxon>
    </lineage>
</organism>
<comment type="caution">
    <text evidence="1">The sequence shown here is derived from an EMBL/GenBank/DDBJ whole genome shotgun (WGS) entry which is preliminary data.</text>
</comment>
<proteinExistence type="predicted"/>
<dbReference type="AlphaFoldDB" id="A0ABD0QI54"/>
<keyword evidence="2" id="KW-1185">Reference proteome</keyword>
<dbReference type="Proteomes" id="UP001529510">
    <property type="component" value="Unassembled WGS sequence"/>
</dbReference>
<gene>
    <name evidence="1" type="ORF">M9458_017587</name>
</gene>
<reference evidence="1 2" key="1">
    <citation type="submission" date="2024-05" db="EMBL/GenBank/DDBJ databases">
        <title>Genome sequencing and assembly of Indian major carp, Cirrhinus mrigala (Hamilton, 1822).</title>
        <authorList>
            <person name="Mohindra V."/>
            <person name="Chowdhury L.M."/>
            <person name="Lal K."/>
            <person name="Jena J.K."/>
        </authorList>
    </citation>
    <scope>NUCLEOTIDE SEQUENCE [LARGE SCALE GENOMIC DNA]</scope>
    <source>
        <strain evidence="1">CM1030</strain>
        <tissue evidence="1">Blood</tissue>
    </source>
</reference>
<dbReference type="EMBL" id="JAMKFB020000008">
    <property type="protein sequence ID" value="KAL0185917.1"/>
    <property type="molecule type" value="Genomic_DNA"/>
</dbReference>